<dbReference type="Pfam" id="PF13426">
    <property type="entry name" value="PAS_9"/>
    <property type="match status" value="1"/>
</dbReference>
<sequence>MASTRKENYNPEEYLLNTLNDLDIGFVKVSNDGIILNHNLTFNKIFGFDPEINLIDTKVLDYWLNSEERNKFREILYKNGIVKKFVTSAKKIDGKKIVLELTFKLNKNSNGEIISSEGTFIDVTEHIENEQKLKDSEEKYHLISENANDMISILNEKFEIEYFNENTYQKLLGYSKDEVIGNLSLKYIHPDDIEHATRLFKEIFKSGEAQGDIRVKNKFGRYFWLEAKGKTFIDKNGKKKNLMISRDITERKKAEEEIKSRYEFERLISLISIDFINILNENLNDLINLALKKIGQFINAVRCSIFIYSEDLTRVTNTNEWCIDPNDSQIALLQNIPSENFGYYLKLLKEKKNVIINRFDDIPLEASGEREWIQEYGFRSLMFVPMVYKDKLFGTLGFYGEINVEREWVKDLIDLLKILANIFVNSIVSKQSEELLYHERDLIRTLLDNHPDFIYFKDSNARYQHISKNFSDYFERGIEEIIGKTDLELFPREIANQPHSEDLNVIKTGIPLINKEDTDGETWVLSTKMPWLGKDGNIKGLFGISRDITERKKIELKLKESELKYKAAYNKAEFYKDIFTHDINNILSNIQTSIELSAMYLKDPNRIPDVEELYEVIREQFKKSSSLVSTIRKLSQIDEAVSLVKPVELNDVLKKEIDFILNSHQTRDVNIRTQGFEQIISVNANDLLIDLFQNLLNNAIKYNDSQIVEIYIKMSKEKKNKNDYIKLEFSDNGIGISDKRKDTLFEKDYSKEISSKGLGIGLTLVKKIVESYKGEIWIEDRITGDYRQGANFIVLIPEAV</sequence>
<dbReference type="NCBIfam" id="TIGR00229">
    <property type="entry name" value="sensory_box"/>
    <property type="match status" value="3"/>
</dbReference>
<dbReference type="InterPro" id="IPR004358">
    <property type="entry name" value="Sig_transdc_His_kin-like_C"/>
</dbReference>
<organism evidence="9">
    <name type="scientific">marine sediment metagenome</name>
    <dbReference type="NCBI Taxonomy" id="412755"/>
    <lineage>
        <taxon>unclassified sequences</taxon>
        <taxon>metagenomes</taxon>
        <taxon>ecological metagenomes</taxon>
    </lineage>
</organism>
<dbReference type="SMART" id="SM00086">
    <property type="entry name" value="PAC"/>
    <property type="match status" value="3"/>
</dbReference>
<evidence type="ECO:0000256" key="3">
    <source>
        <dbReference type="ARBA" id="ARBA00022553"/>
    </source>
</evidence>
<dbReference type="PROSITE" id="PS50109">
    <property type="entry name" value="HIS_KIN"/>
    <property type="match status" value="1"/>
</dbReference>
<dbReference type="InterPro" id="IPR003018">
    <property type="entry name" value="GAF"/>
</dbReference>
<dbReference type="EMBL" id="LAZR01013350">
    <property type="protein sequence ID" value="KKM22366.1"/>
    <property type="molecule type" value="Genomic_DNA"/>
</dbReference>
<dbReference type="SUPFAM" id="SSF55785">
    <property type="entry name" value="PYP-like sensor domain (PAS domain)"/>
    <property type="match status" value="3"/>
</dbReference>
<dbReference type="CDD" id="cd00130">
    <property type="entry name" value="PAS"/>
    <property type="match status" value="3"/>
</dbReference>
<dbReference type="SMART" id="SM00387">
    <property type="entry name" value="HATPase_c"/>
    <property type="match status" value="1"/>
</dbReference>
<dbReference type="SMART" id="SM00065">
    <property type="entry name" value="GAF"/>
    <property type="match status" value="1"/>
</dbReference>
<keyword evidence="4" id="KW-0808">Transferase</keyword>
<dbReference type="SUPFAM" id="SSF55781">
    <property type="entry name" value="GAF domain-like"/>
    <property type="match status" value="1"/>
</dbReference>
<dbReference type="InterPro" id="IPR001610">
    <property type="entry name" value="PAC"/>
</dbReference>
<dbReference type="InterPro" id="IPR013656">
    <property type="entry name" value="PAS_4"/>
</dbReference>
<proteinExistence type="predicted"/>
<dbReference type="PRINTS" id="PR00344">
    <property type="entry name" value="BCTRLSENSOR"/>
</dbReference>
<dbReference type="SUPFAM" id="SSF55874">
    <property type="entry name" value="ATPase domain of HSP90 chaperone/DNA topoisomerase II/histidine kinase"/>
    <property type="match status" value="1"/>
</dbReference>
<dbReference type="Gene3D" id="3.30.565.10">
    <property type="entry name" value="Histidine kinase-like ATPase, C-terminal domain"/>
    <property type="match status" value="1"/>
</dbReference>
<feature type="domain" description="Histidine kinase" evidence="6">
    <location>
        <begin position="578"/>
        <end position="800"/>
    </location>
</feature>
<dbReference type="InterPro" id="IPR035965">
    <property type="entry name" value="PAS-like_dom_sf"/>
</dbReference>
<evidence type="ECO:0000259" key="6">
    <source>
        <dbReference type="PROSITE" id="PS50109"/>
    </source>
</evidence>
<reference evidence="9" key="1">
    <citation type="journal article" date="2015" name="Nature">
        <title>Complex archaea that bridge the gap between prokaryotes and eukaryotes.</title>
        <authorList>
            <person name="Spang A."/>
            <person name="Saw J.H."/>
            <person name="Jorgensen S.L."/>
            <person name="Zaremba-Niedzwiedzka K."/>
            <person name="Martijn J."/>
            <person name="Lind A.E."/>
            <person name="van Eijk R."/>
            <person name="Schleper C."/>
            <person name="Guy L."/>
            <person name="Ettema T.J."/>
        </authorList>
    </citation>
    <scope>NUCLEOTIDE SEQUENCE</scope>
</reference>
<keyword evidence="3" id="KW-0597">Phosphoprotein</keyword>
<protein>
    <recommendedName>
        <fullName evidence="2">histidine kinase</fullName>
        <ecNumber evidence="2">2.7.13.3</ecNumber>
    </recommendedName>
</protein>
<feature type="domain" description="PAS" evidence="7">
    <location>
        <begin position="439"/>
        <end position="517"/>
    </location>
</feature>
<dbReference type="PANTHER" id="PTHR43304:SF1">
    <property type="entry name" value="PAC DOMAIN-CONTAINING PROTEIN"/>
    <property type="match status" value="1"/>
</dbReference>
<dbReference type="PROSITE" id="PS50113">
    <property type="entry name" value="PAC"/>
    <property type="match status" value="3"/>
</dbReference>
<evidence type="ECO:0000259" key="8">
    <source>
        <dbReference type="PROSITE" id="PS50113"/>
    </source>
</evidence>
<dbReference type="Gene3D" id="3.30.450.20">
    <property type="entry name" value="PAS domain"/>
    <property type="match status" value="3"/>
</dbReference>
<dbReference type="Gene3D" id="3.30.450.40">
    <property type="match status" value="1"/>
</dbReference>
<evidence type="ECO:0000256" key="4">
    <source>
        <dbReference type="ARBA" id="ARBA00022679"/>
    </source>
</evidence>
<dbReference type="PANTHER" id="PTHR43304">
    <property type="entry name" value="PHYTOCHROME-LIKE PROTEIN CPH1"/>
    <property type="match status" value="1"/>
</dbReference>
<dbReference type="EC" id="2.7.13.3" evidence="2"/>
<dbReference type="Pfam" id="PF02518">
    <property type="entry name" value="HATPase_c"/>
    <property type="match status" value="1"/>
</dbReference>
<dbReference type="InterPro" id="IPR000700">
    <property type="entry name" value="PAS-assoc_C"/>
</dbReference>
<dbReference type="GO" id="GO:0004673">
    <property type="term" value="F:protein histidine kinase activity"/>
    <property type="evidence" value="ECO:0007669"/>
    <property type="project" value="UniProtKB-EC"/>
</dbReference>
<dbReference type="InterPro" id="IPR000014">
    <property type="entry name" value="PAS"/>
</dbReference>
<dbReference type="Pfam" id="PF08447">
    <property type="entry name" value="PAS_3"/>
    <property type="match status" value="1"/>
</dbReference>
<evidence type="ECO:0000313" key="9">
    <source>
        <dbReference type="EMBL" id="KKM22366.1"/>
    </source>
</evidence>
<evidence type="ECO:0000256" key="1">
    <source>
        <dbReference type="ARBA" id="ARBA00000085"/>
    </source>
</evidence>
<dbReference type="InterPro" id="IPR029016">
    <property type="entry name" value="GAF-like_dom_sf"/>
</dbReference>
<feature type="domain" description="PAS" evidence="7">
    <location>
        <begin position="136"/>
        <end position="207"/>
    </location>
</feature>
<comment type="caution">
    <text evidence="9">The sequence shown here is derived from an EMBL/GenBank/DDBJ whole genome shotgun (WGS) entry which is preliminary data.</text>
</comment>
<dbReference type="Pfam" id="PF01590">
    <property type="entry name" value="GAF"/>
    <property type="match status" value="1"/>
</dbReference>
<gene>
    <name evidence="9" type="ORF">LCGC14_1626060</name>
</gene>
<accession>A0A0F9I422</accession>
<dbReference type="InterPro" id="IPR005467">
    <property type="entry name" value="His_kinase_dom"/>
</dbReference>
<evidence type="ECO:0000256" key="5">
    <source>
        <dbReference type="ARBA" id="ARBA00022777"/>
    </source>
</evidence>
<feature type="domain" description="PAC" evidence="8">
    <location>
        <begin position="209"/>
        <end position="260"/>
    </location>
</feature>
<dbReference type="Pfam" id="PF08448">
    <property type="entry name" value="PAS_4"/>
    <property type="match status" value="1"/>
</dbReference>
<evidence type="ECO:0000256" key="2">
    <source>
        <dbReference type="ARBA" id="ARBA00012438"/>
    </source>
</evidence>
<dbReference type="PROSITE" id="PS50112">
    <property type="entry name" value="PAS"/>
    <property type="match status" value="2"/>
</dbReference>
<dbReference type="InterPro" id="IPR003594">
    <property type="entry name" value="HATPase_dom"/>
</dbReference>
<dbReference type="InterPro" id="IPR013655">
    <property type="entry name" value="PAS_fold_3"/>
</dbReference>
<keyword evidence="5" id="KW-0418">Kinase</keyword>
<dbReference type="InterPro" id="IPR036890">
    <property type="entry name" value="HATPase_C_sf"/>
</dbReference>
<feature type="domain" description="PAC" evidence="8">
    <location>
        <begin position="83"/>
        <end position="135"/>
    </location>
</feature>
<evidence type="ECO:0000259" key="7">
    <source>
        <dbReference type="PROSITE" id="PS50112"/>
    </source>
</evidence>
<comment type="catalytic activity">
    <reaction evidence="1">
        <text>ATP + protein L-histidine = ADP + protein N-phospho-L-histidine.</text>
        <dbReference type="EC" id="2.7.13.3"/>
    </reaction>
</comment>
<dbReference type="InterPro" id="IPR052162">
    <property type="entry name" value="Sensor_kinase/Photoreceptor"/>
</dbReference>
<dbReference type="AlphaFoldDB" id="A0A0F9I422"/>
<name>A0A0F9I422_9ZZZZ</name>
<feature type="domain" description="PAC" evidence="8">
    <location>
        <begin position="506"/>
        <end position="560"/>
    </location>
</feature>
<dbReference type="SMART" id="SM00091">
    <property type="entry name" value="PAS"/>
    <property type="match status" value="3"/>
</dbReference>